<evidence type="ECO:0000313" key="2">
    <source>
        <dbReference type="EMBL" id="MEQ2186647.1"/>
    </source>
</evidence>
<sequence>MWGLFPPCLTPCRWVASLTAGVLVVLGVYGGVLCCVPADYRWLFAGAWAPWLCQGVVCPEVLGLMAFNRIQQDLKIHKLQQLNIPPNIIHLIHSFLSSRPQAVKIDSSGLPMMPLAV</sequence>
<comment type="caution">
    <text evidence="2">The sequence shown here is derived from an EMBL/GenBank/DDBJ whole genome shotgun (WGS) entry which is preliminary data.</text>
</comment>
<proteinExistence type="predicted"/>
<keyword evidence="1" id="KW-1133">Transmembrane helix</keyword>
<protein>
    <submittedName>
        <fullName evidence="2">Uncharacterized protein</fullName>
    </submittedName>
</protein>
<dbReference type="EMBL" id="JAHRIO010084901">
    <property type="protein sequence ID" value="MEQ2186647.1"/>
    <property type="molecule type" value="Genomic_DNA"/>
</dbReference>
<evidence type="ECO:0000313" key="3">
    <source>
        <dbReference type="Proteomes" id="UP001476798"/>
    </source>
</evidence>
<keyword evidence="1" id="KW-0812">Transmembrane</keyword>
<gene>
    <name evidence="2" type="ORF">GOODEAATRI_030695</name>
</gene>
<keyword evidence="3" id="KW-1185">Reference proteome</keyword>
<reference evidence="2 3" key="1">
    <citation type="submission" date="2021-06" db="EMBL/GenBank/DDBJ databases">
        <authorList>
            <person name="Palmer J.M."/>
        </authorList>
    </citation>
    <scope>NUCLEOTIDE SEQUENCE [LARGE SCALE GENOMIC DNA]</scope>
    <source>
        <strain evidence="2 3">GA_2019</strain>
        <tissue evidence="2">Muscle</tissue>
    </source>
</reference>
<accession>A0ABV0PT15</accession>
<dbReference type="Proteomes" id="UP001476798">
    <property type="component" value="Unassembled WGS sequence"/>
</dbReference>
<evidence type="ECO:0000256" key="1">
    <source>
        <dbReference type="SAM" id="Phobius"/>
    </source>
</evidence>
<keyword evidence="1" id="KW-0472">Membrane</keyword>
<organism evidence="2 3">
    <name type="scientific">Goodea atripinnis</name>
    <dbReference type="NCBI Taxonomy" id="208336"/>
    <lineage>
        <taxon>Eukaryota</taxon>
        <taxon>Metazoa</taxon>
        <taxon>Chordata</taxon>
        <taxon>Craniata</taxon>
        <taxon>Vertebrata</taxon>
        <taxon>Euteleostomi</taxon>
        <taxon>Actinopterygii</taxon>
        <taxon>Neopterygii</taxon>
        <taxon>Teleostei</taxon>
        <taxon>Neoteleostei</taxon>
        <taxon>Acanthomorphata</taxon>
        <taxon>Ovalentaria</taxon>
        <taxon>Atherinomorphae</taxon>
        <taxon>Cyprinodontiformes</taxon>
        <taxon>Goodeidae</taxon>
        <taxon>Goodea</taxon>
    </lineage>
</organism>
<feature type="transmembrane region" description="Helical" evidence="1">
    <location>
        <begin position="14"/>
        <end position="36"/>
    </location>
</feature>
<name>A0ABV0PT15_9TELE</name>